<name>A0A1E7FT60_9STRA</name>
<dbReference type="EMBL" id="KV784354">
    <property type="protein sequence ID" value="OEU21362.1"/>
    <property type="molecule type" value="Genomic_DNA"/>
</dbReference>
<keyword evidence="1" id="KW-0175">Coiled coil</keyword>
<dbReference type="InParanoid" id="A0A1E7FT60"/>
<feature type="compositionally biased region" description="Basic residues" evidence="2">
    <location>
        <begin position="23"/>
        <end position="40"/>
    </location>
</feature>
<feature type="coiled-coil region" evidence="1">
    <location>
        <begin position="187"/>
        <end position="214"/>
    </location>
</feature>
<dbReference type="AlphaFoldDB" id="A0A1E7FT60"/>
<protein>
    <submittedName>
        <fullName evidence="3">Uncharacterized protein</fullName>
    </submittedName>
</protein>
<keyword evidence="4" id="KW-1185">Reference proteome</keyword>
<dbReference type="Proteomes" id="UP000095751">
    <property type="component" value="Unassembled WGS sequence"/>
</dbReference>
<accession>A0A1E7FT60</accession>
<evidence type="ECO:0000256" key="1">
    <source>
        <dbReference type="SAM" id="Coils"/>
    </source>
</evidence>
<gene>
    <name evidence="3" type="ORF">FRACYDRAFT_234986</name>
</gene>
<proteinExistence type="predicted"/>
<reference evidence="3 4" key="1">
    <citation type="submission" date="2016-09" db="EMBL/GenBank/DDBJ databases">
        <title>Extensive genetic diversity and differential bi-allelic expression allows diatom success in the polar Southern Ocean.</title>
        <authorList>
            <consortium name="DOE Joint Genome Institute"/>
            <person name="Mock T."/>
            <person name="Otillar R.P."/>
            <person name="Strauss J."/>
            <person name="Dupont C."/>
            <person name="Frickenhaus S."/>
            <person name="Maumus F."/>
            <person name="Mcmullan M."/>
            <person name="Sanges R."/>
            <person name="Schmutz J."/>
            <person name="Toseland A."/>
            <person name="Valas R."/>
            <person name="Veluchamy A."/>
            <person name="Ward B.J."/>
            <person name="Allen A."/>
            <person name="Barry K."/>
            <person name="Falciatore A."/>
            <person name="Ferrante M."/>
            <person name="Fortunato A.E."/>
            <person name="Gloeckner G."/>
            <person name="Gruber A."/>
            <person name="Hipkin R."/>
            <person name="Janech M."/>
            <person name="Kroth P."/>
            <person name="Leese F."/>
            <person name="Lindquist E."/>
            <person name="Lyon B.R."/>
            <person name="Martin J."/>
            <person name="Mayer C."/>
            <person name="Parker M."/>
            <person name="Quesneville H."/>
            <person name="Raymond J."/>
            <person name="Uhlig C."/>
            <person name="Valentin K.U."/>
            <person name="Worden A.Z."/>
            <person name="Armbrust E.V."/>
            <person name="Bowler C."/>
            <person name="Green B."/>
            <person name="Moulton V."/>
            <person name="Van Oosterhout C."/>
            <person name="Grigoriev I."/>
        </authorList>
    </citation>
    <scope>NUCLEOTIDE SEQUENCE [LARGE SCALE GENOMIC DNA]</scope>
    <source>
        <strain evidence="3 4">CCMP1102</strain>
    </source>
</reference>
<sequence>MPTQMLVYSSIDDGTSSGQSQKRFGKKVKSRLKHFLKRKKRNDDDDGGGHEGPNNEKRKKSTRDKCLNVSATSITVTDEESPLKQQQEHNDDNDDLTDPTFDRYFPDSFLIFNDTEINTKINNINANNKMPTSTSALGGINGGIHWQAFADARETKISKVRNDYITIISPTNLSPTFQNESEKNDNSNTIEKKMDNADIKIEQQQQQHQSASAAYATMAVVAAAMEDNNNNNKKQSTQEPKPLKDNINAAVKFVCFDEDLIHTVDENQSDLYLMLEKMESIMKSMRLAMDIAFTKDKVKSDKNDGGDYTVDENENEENGIPLTIIDKLYRGSRFASSLEETKSKTSNRKHPDDETNGDGDADDLSRLFRSKLGSLGKTMSSMAAETNVSSITKNARGHFCAMLDCADSVGKSAFDNSTDIVSPLDQSWFSYNDNDSDSVSKLTTPHDINLNNSNSLEEMDSDSILEGMNDNSRAMTGKCFDF</sequence>
<evidence type="ECO:0000313" key="4">
    <source>
        <dbReference type="Proteomes" id="UP000095751"/>
    </source>
</evidence>
<feature type="region of interest" description="Disordered" evidence="2">
    <location>
        <begin position="1"/>
        <end position="99"/>
    </location>
</feature>
<evidence type="ECO:0000313" key="3">
    <source>
        <dbReference type="EMBL" id="OEU21362.1"/>
    </source>
</evidence>
<evidence type="ECO:0000256" key="2">
    <source>
        <dbReference type="SAM" id="MobiDB-lite"/>
    </source>
</evidence>
<feature type="compositionally biased region" description="Basic and acidic residues" evidence="2">
    <location>
        <begin position="41"/>
        <end position="56"/>
    </location>
</feature>
<feature type="region of interest" description="Disordered" evidence="2">
    <location>
        <begin position="339"/>
        <end position="364"/>
    </location>
</feature>
<feature type="compositionally biased region" description="Polar residues" evidence="2">
    <location>
        <begin position="1"/>
        <end position="22"/>
    </location>
</feature>
<feature type="compositionally biased region" description="Basic and acidic residues" evidence="2">
    <location>
        <begin position="339"/>
        <end position="353"/>
    </location>
</feature>
<organism evidence="3 4">
    <name type="scientific">Fragilariopsis cylindrus CCMP1102</name>
    <dbReference type="NCBI Taxonomy" id="635003"/>
    <lineage>
        <taxon>Eukaryota</taxon>
        <taxon>Sar</taxon>
        <taxon>Stramenopiles</taxon>
        <taxon>Ochrophyta</taxon>
        <taxon>Bacillariophyta</taxon>
        <taxon>Bacillariophyceae</taxon>
        <taxon>Bacillariophycidae</taxon>
        <taxon>Bacillariales</taxon>
        <taxon>Bacillariaceae</taxon>
        <taxon>Fragilariopsis</taxon>
    </lineage>
</organism>
<dbReference type="KEGG" id="fcy:FRACYDRAFT_234986"/>